<gene>
    <name evidence="2" type="ORF">SAMN05444365_1183</name>
</gene>
<dbReference type="SUPFAM" id="SSF51445">
    <property type="entry name" value="(Trans)glycosidases"/>
    <property type="match status" value="1"/>
</dbReference>
<dbReference type="RefSeq" id="WP_091562799.1">
    <property type="nucleotide sequence ID" value="NZ_FNPH01000018.1"/>
</dbReference>
<dbReference type="SMART" id="SM00642">
    <property type="entry name" value="Aamy"/>
    <property type="match status" value="1"/>
</dbReference>
<feature type="domain" description="Glycosyl hydrolase family 13 catalytic" evidence="1">
    <location>
        <begin position="5"/>
        <end position="392"/>
    </location>
</feature>
<dbReference type="GO" id="GO:0005992">
    <property type="term" value="P:trehalose biosynthetic process"/>
    <property type="evidence" value="ECO:0007669"/>
    <property type="project" value="TreeGrafter"/>
</dbReference>
<name>A0A1H3T4J0_9ACTN</name>
<dbReference type="InterPro" id="IPR006047">
    <property type="entry name" value="GH13_cat_dom"/>
</dbReference>
<dbReference type="STRING" id="405436.SAMN05444365_1183"/>
<dbReference type="InterPro" id="IPR013797">
    <property type="entry name" value="Maltooligo_trehalose_synth_4"/>
</dbReference>
<accession>A0A1H3T4J0</accession>
<dbReference type="Gene3D" id="1.10.10.470">
    <property type="entry name" value="Maltooligosyl trehalose synthase, domain 4"/>
    <property type="match status" value="1"/>
</dbReference>
<dbReference type="Gene3D" id="3.20.20.80">
    <property type="entry name" value="Glycosidases"/>
    <property type="match status" value="1"/>
</dbReference>
<evidence type="ECO:0000313" key="2">
    <source>
        <dbReference type="EMBL" id="SDZ45114.1"/>
    </source>
</evidence>
<protein>
    <submittedName>
        <fullName evidence="2">Maltooligosyl trehalose synthase</fullName>
    </submittedName>
</protein>
<evidence type="ECO:0000259" key="1">
    <source>
        <dbReference type="SMART" id="SM00642"/>
    </source>
</evidence>
<dbReference type="Gene3D" id="3.30.1590.10">
    <property type="entry name" value="Maltooligosyl trehalose synthase, domain 2"/>
    <property type="match status" value="1"/>
</dbReference>
<dbReference type="PANTHER" id="PTHR10357:SF216">
    <property type="entry name" value="MALTOOLIGOSYL TREHALOSE SYNTHASE-RELATED"/>
    <property type="match status" value="1"/>
</dbReference>
<dbReference type="AlphaFoldDB" id="A0A1H3T4J0"/>
<dbReference type="InterPro" id="IPR012767">
    <property type="entry name" value="Trehalose_TreY"/>
</dbReference>
<dbReference type="Pfam" id="PF00128">
    <property type="entry name" value="Alpha-amylase"/>
    <property type="match status" value="1"/>
</dbReference>
<dbReference type="NCBIfam" id="TIGR02401">
    <property type="entry name" value="trehalose_TreY"/>
    <property type="match status" value="1"/>
</dbReference>
<proteinExistence type="predicted"/>
<organism evidence="2 3">
    <name type="scientific">Micromonospora pattaloongensis</name>
    <dbReference type="NCBI Taxonomy" id="405436"/>
    <lineage>
        <taxon>Bacteria</taxon>
        <taxon>Bacillati</taxon>
        <taxon>Actinomycetota</taxon>
        <taxon>Actinomycetes</taxon>
        <taxon>Micromonosporales</taxon>
        <taxon>Micromonosporaceae</taxon>
        <taxon>Micromonospora</taxon>
    </lineage>
</organism>
<dbReference type="Proteomes" id="UP000242415">
    <property type="component" value="Unassembled WGS sequence"/>
</dbReference>
<evidence type="ECO:0000313" key="3">
    <source>
        <dbReference type="Proteomes" id="UP000242415"/>
    </source>
</evidence>
<dbReference type="EMBL" id="FNPH01000018">
    <property type="protein sequence ID" value="SDZ45114.1"/>
    <property type="molecule type" value="Genomic_DNA"/>
</dbReference>
<dbReference type="CDD" id="cd11336">
    <property type="entry name" value="AmyAc_MTSase"/>
    <property type="match status" value="1"/>
</dbReference>
<dbReference type="GO" id="GO:0030980">
    <property type="term" value="P:alpha-glucan catabolic process"/>
    <property type="evidence" value="ECO:0007669"/>
    <property type="project" value="TreeGrafter"/>
</dbReference>
<dbReference type="Gene3D" id="1.10.150.200">
    <property type="entry name" value="Maltooligosyl trehalose synthase, domain 3"/>
    <property type="match status" value="1"/>
</dbReference>
<dbReference type="GO" id="GO:0047470">
    <property type="term" value="F:(1,4)-alpha-D-glucan 1-alpha-D-glucosylmutase activity"/>
    <property type="evidence" value="ECO:0007669"/>
    <property type="project" value="TreeGrafter"/>
</dbReference>
<dbReference type="OrthoDB" id="9761577at2"/>
<reference evidence="3" key="1">
    <citation type="submission" date="2016-10" db="EMBL/GenBank/DDBJ databases">
        <authorList>
            <person name="Varghese N."/>
            <person name="Submissions S."/>
        </authorList>
    </citation>
    <scope>NUCLEOTIDE SEQUENCE [LARGE SCALE GENOMIC DNA]</scope>
    <source>
        <strain evidence="3">DSM 45245</strain>
    </source>
</reference>
<sequence length="760" mass="83207">MPRPPISTYRIQVRPDFDLDATAGLADYLAALGVSHLYSAPLLTAAPGSTHGYDVVDHRAVGPELGGEPARRRLIAALRAAGLGLVVDIVPNHAGVGAAAANPAWWDVLRHGPDSAYAGWFDIDWSRGRLLLPVLPDDDAELTVVGDELRHGPLRFPIAPGTSGGTARQVHDRQHYELVCWRRGNSEINYRRFFAVSELAGLRVEDEAVFRATHAELLRWYAAGELDGVRVDHPDGLRDPVGYLARLRDAAPDAWLVVEKILEHGEDLPDWPVDGTTGYEALADVGGLFVDPAAETAFTELDTRFTGHATSWTELTHDTKLAAATRLLAAELARLARLAPELPDAAAALAELAACFPVYRSYLPDGLRHLAEARAEAGRRRPELAATLDALTARLRDPADELALRFQQFTGAVMAKGVEDTAFYRWSRFIARNEVGGDPAHFAVDPERFHAAAAGRQRRWPAAMTTLSTHDTKRGEDVRARLAVLSEVPERWSAALERWTATAPLPDAAFAHLLWQTVVAAWPIERERLHAYAEKAAREAGTATSWDDPDPAFESALHGVIDRIYDDSALRDDVARFAAQVTPPGWFNSLGQKLVQLAMPGVPDTYQGTELWDNSLVDPDNRRPVDFAARRELLGRIDGGWQPPVDETGAAKLLVVARTLRLRRSRPELFRRYAPLTATGPAADHVVAFDRGGAIAVATRLPVGLTVSGGWRDTALSLSVNDYLDVFTERVYSGPRVTMAELLDRYPVALLTPVDPQVAR</sequence>
<dbReference type="InterPro" id="IPR017853">
    <property type="entry name" value="GH"/>
</dbReference>
<dbReference type="PANTHER" id="PTHR10357">
    <property type="entry name" value="ALPHA-AMYLASE FAMILY MEMBER"/>
    <property type="match status" value="1"/>
</dbReference>
<keyword evidence="3" id="KW-1185">Reference proteome</keyword>